<feature type="compositionally biased region" description="Low complexity" evidence="1">
    <location>
        <begin position="371"/>
        <end position="386"/>
    </location>
</feature>
<feature type="region of interest" description="Disordered" evidence="1">
    <location>
        <begin position="311"/>
        <end position="398"/>
    </location>
</feature>
<keyword evidence="4" id="KW-1185">Reference proteome</keyword>
<accession>A0A9X2HE84</accession>
<feature type="compositionally biased region" description="Basic and acidic residues" evidence="1">
    <location>
        <begin position="332"/>
        <end position="342"/>
    </location>
</feature>
<organism evidence="3 4">
    <name type="scientific">Rothia santali</name>
    <dbReference type="NCBI Taxonomy" id="2949643"/>
    <lineage>
        <taxon>Bacteria</taxon>
        <taxon>Bacillati</taxon>
        <taxon>Actinomycetota</taxon>
        <taxon>Actinomycetes</taxon>
        <taxon>Micrococcales</taxon>
        <taxon>Micrococcaceae</taxon>
        <taxon>Rothia</taxon>
    </lineage>
</organism>
<dbReference type="RefSeq" id="WP_254165921.1">
    <property type="nucleotide sequence ID" value="NZ_JANAFB010000011.1"/>
</dbReference>
<dbReference type="Gene3D" id="2.30.40.10">
    <property type="entry name" value="Urease, subunit C, domain 1"/>
    <property type="match status" value="1"/>
</dbReference>
<gene>
    <name evidence="3" type="ORF">NBM05_06275</name>
</gene>
<dbReference type="EMBL" id="JANAFB010000011">
    <property type="protein sequence ID" value="MCP3425629.1"/>
    <property type="molecule type" value="Genomic_DNA"/>
</dbReference>
<dbReference type="Pfam" id="PF07969">
    <property type="entry name" value="Amidohydro_3"/>
    <property type="match status" value="1"/>
</dbReference>
<dbReference type="InterPro" id="IPR013108">
    <property type="entry name" value="Amidohydro_3"/>
</dbReference>
<comment type="caution">
    <text evidence="3">The sequence shown here is derived from an EMBL/GenBank/DDBJ whole genome shotgun (WGS) entry which is preliminary data.</text>
</comment>
<reference evidence="3" key="1">
    <citation type="submission" date="2022-06" db="EMBL/GenBank/DDBJ databases">
        <title>Rothia sp. isolated from sandalwood seedling.</title>
        <authorList>
            <person name="Tuikhar N."/>
            <person name="Kirdat K."/>
            <person name="Thorat V."/>
            <person name="Swetha P."/>
            <person name="Padma S."/>
            <person name="Sundararaj R."/>
            <person name="Yadav A."/>
        </authorList>
    </citation>
    <scope>NUCLEOTIDE SEQUENCE</scope>
    <source>
        <strain evidence="3">AR01</strain>
    </source>
</reference>
<sequence>MRTLYHSGPIRTMVDLDDAPECVVVEDGRIAFVGDRAAAPAPTGPDDVEVDLAGRTLMPAFIDPHGHFLVYGQFAAPVDLSGAQCVDDVVRLLSERLAAREDPADAPLVGVNYDHNFLRERRHPNRDDLDRVSTVTPVVVMHASVHLGAGNSVMVERAGLTEDTPDPEGGRFGRRPGGTVPDGYVEEFSAIAAFSAALSGGESSMQLVPGADPDPVAAVERAQAEYLRQGITTVQEGAASPEGVRDLIEAGRRGQLALDVVAYPVVNHGGPECAAEHPEHAAGYVDHVRIGGYKMILDGSPQGRSAWLSRPYEEEDGGAGAAADATGGAGRDAGDGTGRDAAHPVGADAAGGAGRRRAPGRSTPPGPRVSRTATAATPRCPTTRSSGGCGSPPPSRAR</sequence>
<evidence type="ECO:0000256" key="1">
    <source>
        <dbReference type="SAM" id="MobiDB-lite"/>
    </source>
</evidence>
<evidence type="ECO:0000313" key="3">
    <source>
        <dbReference type="EMBL" id="MCP3425629.1"/>
    </source>
</evidence>
<dbReference type="SUPFAM" id="SSF51556">
    <property type="entry name" value="Metallo-dependent hydrolases"/>
    <property type="match status" value="1"/>
</dbReference>
<dbReference type="Gene3D" id="3.20.20.140">
    <property type="entry name" value="Metal-dependent hydrolases"/>
    <property type="match status" value="1"/>
</dbReference>
<dbReference type="InterPro" id="IPR011059">
    <property type="entry name" value="Metal-dep_hydrolase_composite"/>
</dbReference>
<dbReference type="Proteomes" id="UP001139502">
    <property type="component" value="Unassembled WGS sequence"/>
</dbReference>
<protein>
    <submittedName>
        <fullName evidence="3">Amidohydrolase family protein</fullName>
    </submittedName>
</protein>
<dbReference type="GO" id="GO:0016810">
    <property type="term" value="F:hydrolase activity, acting on carbon-nitrogen (but not peptide) bonds"/>
    <property type="evidence" value="ECO:0007669"/>
    <property type="project" value="InterPro"/>
</dbReference>
<dbReference type="SUPFAM" id="SSF51338">
    <property type="entry name" value="Composite domain of metallo-dependent hydrolases"/>
    <property type="match status" value="1"/>
</dbReference>
<feature type="domain" description="Amidohydrolase 3" evidence="2">
    <location>
        <begin position="49"/>
        <end position="317"/>
    </location>
</feature>
<dbReference type="PANTHER" id="PTHR22642">
    <property type="entry name" value="IMIDAZOLONEPROPIONASE"/>
    <property type="match status" value="1"/>
</dbReference>
<dbReference type="PANTHER" id="PTHR22642:SF2">
    <property type="entry name" value="PROTEIN LONG AFTER FAR-RED 3"/>
    <property type="match status" value="1"/>
</dbReference>
<dbReference type="AlphaFoldDB" id="A0A9X2HE84"/>
<dbReference type="Gene3D" id="3.10.310.70">
    <property type="match status" value="1"/>
</dbReference>
<name>A0A9X2HE84_9MICC</name>
<evidence type="ECO:0000313" key="4">
    <source>
        <dbReference type="Proteomes" id="UP001139502"/>
    </source>
</evidence>
<evidence type="ECO:0000259" key="2">
    <source>
        <dbReference type="Pfam" id="PF07969"/>
    </source>
</evidence>
<dbReference type="InterPro" id="IPR032466">
    <property type="entry name" value="Metal_Hydrolase"/>
</dbReference>
<proteinExistence type="predicted"/>